<dbReference type="EMBL" id="NHYE01004892">
    <property type="protein sequence ID" value="PPQ81184.1"/>
    <property type="molecule type" value="Genomic_DNA"/>
</dbReference>
<dbReference type="OrthoDB" id="3350619at2759"/>
<accession>A0A409WRP9</accession>
<dbReference type="Proteomes" id="UP000284706">
    <property type="component" value="Unassembled WGS sequence"/>
</dbReference>
<dbReference type="InParanoid" id="A0A409WRP9"/>
<evidence type="ECO:0000256" key="1">
    <source>
        <dbReference type="SAM" id="Phobius"/>
    </source>
</evidence>
<reference evidence="2 3" key="1">
    <citation type="journal article" date="2018" name="Evol. Lett.">
        <title>Horizontal gene cluster transfer increased hallucinogenic mushroom diversity.</title>
        <authorList>
            <person name="Reynolds H.T."/>
            <person name="Vijayakumar V."/>
            <person name="Gluck-Thaler E."/>
            <person name="Korotkin H.B."/>
            <person name="Matheny P.B."/>
            <person name="Slot J.C."/>
        </authorList>
    </citation>
    <scope>NUCLEOTIDE SEQUENCE [LARGE SCALE GENOMIC DNA]</scope>
    <source>
        <strain evidence="2 3">SRW20</strain>
    </source>
</reference>
<keyword evidence="1" id="KW-0472">Membrane</keyword>
<dbReference type="AlphaFoldDB" id="A0A409WRP9"/>
<proteinExistence type="predicted"/>
<protein>
    <submittedName>
        <fullName evidence="2">Uncharacterized protein</fullName>
    </submittedName>
</protein>
<name>A0A409WRP9_9AGAR</name>
<organism evidence="2 3">
    <name type="scientific">Gymnopilus dilepis</name>
    <dbReference type="NCBI Taxonomy" id="231916"/>
    <lineage>
        <taxon>Eukaryota</taxon>
        <taxon>Fungi</taxon>
        <taxon>Dikarya</taxon>
        <taxon>Basidiomycota</taxon>
        <taxon>Agaricomycotina</taxon>
        <taxon>Agaricomycetes</taxon>
        <taxon>Agaricomycetidae</taxon>
        <taxon>Agaricales</taxon>
        <taxon>Agaricineae</taxon>
        <taxon>Hymenogastraceae</taxon>
        <taxon>Gymnopilus</taxon>
    </lineage>
</organism>
<evidence type="ECO:0000313" key="2">
    <source>
        <dbReference type="EMBL" id="PPQ81184.1"/>
    </source>
</evidence>
<gene>
    <name evidence="2" type="ORF">CVT26_010294</name>
</gene>
<keyword evidence="1" id="KW-1133">Transmembrane helix</keyword>
<sequence length="299" mass="34730">MQFFRRRDYRVILDSDASDEEDHEKNLPLAVPMSRLSKIATFLAITCTAFNLVYLAYMTIPYFLHKEPELASLPRPNQFIGLERINYTKHPFPNAKIATFAGVIAQIDRSRPKFVYPVDPRRRSTYFGTVSPDDRNVLATNQISTVMQFRTRDFGMEWCKLKLALPDSARYDPSDMNNEAERERNWLLEGDTSDLEVWELEASQWIDPRYLSYSTRPQRRGHLFSFKVQPNTTHVSREVRCPADKIATFEIFCVSPGCRVDIWQNKLQPPIGSFKYYDVPFSKADSVMAGLFLEQRSSL</sequence>
<keyword evidence="3" id="KW-1185">Reference proteome</keyword>
<evidence type="ECO:0000313" key="3">
    <source>
        <dbReference type="Proteomes" id="UP000284706"/>
    </source>
</evidence>
<feature type="transmembrane region" description="Helical" evidence="1">
    <location>
        <begin position="42"/>
        <end position="64"/>
    </location>
</feature>
<comment type="caution">
    <text evidence="2">The sequence shown here is derived from an EMBL/GenBank/DDBJ whole genome shotgun (WGS) entry which is preliminary data.</text>
</comment>
<keyword evidence="1" id="KW-0812">Transmembrane</keyword>